<feature type="signal peptide" evidence="1">
    <location>
        <begin position="1"/>
        <end position="20"/>
    </location>
</feature>
<keyword evidence="3" id="KW-1185">Reference proteome</keyword>
<accession>A0A0P1MRZ1</accession>
<proteinExistence type="predicted"/>
<feature type="chain" id="PRO_5006067716" description="Outer membrane protein beta-barrel domain-containing protein" evidence="1">
    <location>
        <begin position="21"/>
        <end position="232"/>
    </location>
</feature>
<organism evidence="2 3">
    <name type="scientific">Candidatus Chryseopegocella kryptomonas</name>
    <dbReference type="NCBI Taxonomy" id="1633643"/>
    <lineage>
        <taxon>Bacteria</taxon>
        <taxon>Pseudomonadati</taxon>
        <taxon>Candidatus Kryptoniota</taxon>
        <taxon>Candidatus Chryseopegocella</taxon>
    </lineage>
</organism>
<sequence>MKKSLINLFALLVILSNAQSQDLNLKNKKYLCISAGIGADYVNVPDVVDYITSISGKKINEFDGALELWISPELKIDKNTSVKLEYSYITKQYNVEETSTGASLIYNFTYQIHSPTLSIDHLVFQEKEIYIIKLGAGIGFVKGYFKQFLPISLKEINYTSNGGIFKLEAIFSSRLDGKVYVHLSTDLKLSLTSEARDEDGNKLIIRKPFGEDRNLRLNFFGLAIRAGFSYYF</sequence>
<dbReference type="AlphaFoldDB" id="A0A0P1MRZ1"/>
<keyword evidence="1" id="KW-0732">Signal</keyword>
<evidence type="ECO:0000313" key="3">
    <source>
        <dbReference type="Proteomes" id="UP000199197"/>
    </source>
</evidence>
<protein>
    <recommendedName>
        <fullName evidence="4">Outer membrane protein beta-barrel domain-containing protein</fullName>
    </recommendedName>
</protein>
<evidence type="ECO:0000313" key="2">
    <source>
        <dbReference type="EMBL" id="CUS98664.1"/>
    </source>
</evidence>
<dbReference type="EMBL" id="CZVW01000004">
    <property type="protein sequence ID" value="CUS98664.1"/>
    <property type="molecule type" value="Genomic_DNA"/>
</dbReference>
<evidence type="ECO:0000256" key="1">
    <source>
        <dbReference type="SAM" id="SignalP"/>
    </source>
</evidence>
<gene>
    <name evidence="2" type="ORF">JGI23_00529</name>
</gene>
<name>A0A0P1MRZ1_9BACT</name>
<dbReference type="Proteomes" id="UP000199197">
    <property type="component" value="Unassembled WGS sequence"/>
</dbReference>
<evidence type="ECO:0008006" key="4">
    <source>
        <dbReference type="Google" id="ProtNLM"/>
    </source>
</evidence>
<reference evidence="3" key="1">
    <citation type="submission" date="2015-11" db="EMBL/GenBank/DDBJ databases">
        <authorList>
            <person name="Varghese N."/>
        </authorList>
    </citation>
    <scope>NUCLEOTIDE SEQUENCE [LARGE SCALE GENOMIC DNA]</scope>
    <source>
        <strain evidence="3">JGI-23</strain>
    </source>
</reference>